<dbReference type="OrthoDB" id="9679201at2759"/>
<feature type="region of interest" description="Disordered" evidence="1">
    <location>
        <begin position="1"/>
        <end position="32"/>
    </location>
</feature>
<keyword evidence="2" id="KW-1185">Reference proteome</keyword>
<dbReference type="STRING" id="118797.A0A340WWH5"/>
<dbReference type="KEGG" id="lve:103078926"/>
<reference evidence="3" key="1">
    <citation type="submission" date="2025-08" db="UniProtKB">
        <authorList>
            <consortium name="RefSeq"/>
        </authorList>
    </citation>
    <scope>IDENTIFICATION</scope>
</reference>
<name>A0A340WWH5_LIPVE</name>
<feature type="compositionally biased region" description="Basic and acidic residues" evidence="1">
    <location>
        <begin position="1"/>
        <end position="13"/>
    </location>
</feature>
<organism evidence="2 3">
    <name type="scientific">Lipotes vexillifer</name>
    <name type="common">Yangtze river dolphin</name>
    <dbReference type="NCBI Taxonomy" id="118797"/>
    <lineage>
        <taxon>Eukaryota</taxon>
        <taxon>Metazoa</taxon>
        <taxon>Chordata</taxon>
        <taxon>Craniata</taxon>
        <taxon>Vertebrata</taxon>
        <taxon>Euteleostomi</taxon>
        <taxon>Mammalia</taxon>
        <taxon>Eutheria</taxon>
        <taxon>Laurasiatheria</taxon>
        <taxon>Artiodactyla</taxon>
        <taxon>Whippomorpha</taxon>
        <taxon>Cetacea</taxon>
        <taxon>Odontoceti</taxon>
        <taxon>Lipotidae</taxon>
        <taxon>Lipotes</taxon>
    </lineage>
</organism>
<dbReference type="FunCoup" id="A0A340WWH5">
    <property type="interactions" value="366"/>
</dbReference>
<dbReference type="AlphaFoldDB" id="A0A340WWH5"/>
<dbReference type="GeneID" id="103078926"/>
<dbReference type="PANTHER" id="PTHR21521">
    <property type="entry name" value="AMUN, ISOFORM A"/>
    <property type="match status" value="1"/>
</dbReference>
<protein>
    <submittedName>
        <fullName evidence="3">Uncharacterized protein LOC103078926</fullName>
    </submittedName>
</protein>
<accession>A0A340WWH5</accession>
<evidence type="ECO:0000313" key="2">
    <source>
        <dbReference type="Proteomes" id="UP000265300"/>
    </source>
</evidence>
<dbReference type="InParanoid" id="A0A340WWH5"/>
<dbReference type="PANTHER" id="PTHR21521:SF0">
    <property type="entry name" value="AMUN, ISOFORM A"/>
    <property type="match status" value="1"/>
</dbReference>
<sequence>MRSRQRDAQLLRPEKRRGRRGRSLLGRSDAPPPRLRPGAWGWRLPAGLGCEDSSSWAAILGYHGEVLRARASPQRRLETLERWYREELPAAIEGRAEKHVTRDELEQLLAWKLARGRFRPRLQQLLTTNSPELVVQRSAAAFRLLPDVNAAVTELCALRGVGPAITSLLAARALEVAAFMSEEAVAAVPGLPALQYTLKHYLLYLGRVQERATALSQGAISGLWTPHRVETALWIWAVGQKLCPDLLPDLGPSLATPEDTRPAKKHRTQAY</sequence>
<dbReference type="Proteomes" id="UP000265300">
    <property type="component" value="Unplaced"/>
</dbReference>
<evidence type="ECO:0000256" key="1">
    <source>
        <dbReference type="SAM" id="MobiDB-lite"/>
    </source>
</evidence>
<dbReference type="RefSeq" id="XP_007453738.1">
    <property type="nucleotide sequence ID" value="XM_007453676.1"/>
</dbReference>
<evidence type="ECO:0000313" key="3">
    <source>
        <dbReference type="RefSeq" id="XP_007453738.1"/>
    </source>
</evidence>
<gene>
    <name evidence="3" type="primary">LOC103078926</name>
</gene>
<proteinExistence type="predicted"/>